<evidence type="ECO:0000256" key="6">
    <source>
        <dbReference type="SAM" id="MobiDB-lite"/>
    </source>
</evidence>
<dbReference type="EMBL" id="JAATIP010000322">
    <property type="protein sequence ID" value="KAF4352058.1"/>
    <property type="molecule type" value="Genomic_DNA"/>
</dbReference>
<proteinExistence type="predicted"/>
<comment type="subcellular location">
    <subcellularLocation>
        <location evidence="1">Nucleus</location>
    </subcellularLocation>
</comment>
<name>A0A7J6E0Z8_CANSA</name>
<evidence type="ECO:0000259" key="7">
    <source>
        <dbReference type="SMART" id="SM00249"/>
    </source>
</evidence>
<evidence type="ECO:0000313" key="9">
    <source>
        <dbReference type="Proteomes" id="UP000525078"/>
    </source>
</evidence>
<feature type="compositionally biased region" description="Polar residues" evidence="6">
    <location>
        <begin position="1373"/>
        <end position="1389"/>
    </location>
</feature>
<feature type="region of interest" description="Disordered" evidence="6">
    <location>
        <begin position="1373"/>
        <end position="1415"/>
    </location>
</feature>
<feature type="region of interest" description="Disordered" evidence="6">
    <location>
        <begin position="1203"/>
        <end position="1243"/>
    </location>
</feature>
<dbReference type="InterPro" id="IPR058939">
    <property type="entry name" value="Mtase_EDM2"/>
</dbReference>
<feature type="domain" description="Zinc finger PHD-type" evidence="7">
    <location>
        <begin position="283"/>
        <end position="349"/>
    </location>
</feature>
<dbReference type="Pfam" id="PF22908">
    <property type="entry name" value="PHD_NSD"/>
    <property type="match status" value="1"/>
</dbReference>
<dbReference type="InterPro" id="IPR005162">
    <property type="entry name" value="Retrotrans_gag_dom"/>
</dbReference>
<evidence type="ECO:0000256" key="1">
    <source>
        <dbReference type="ARBA" id="ARBA00004123"/>
    </source>
</evidence>
<feature type="compositionally biased region" description="Low complexity" evidence="6">
    <location>
        <begin position="1390"/>
        <end position="1405"/>
    </location>
</feature>
<evidence type="ECO:0000256" key="3">
    <source>
        <dbReference type="ARBA" id="ARBA00022771"/>
    </source>
</evidence>
<dbReference type="PANTHER" id="PTHR46235">
    <property type="entry name" value="PHD FINGER-CONTAINING PROTEIN DDB_G0268158"/>
    <property type="match status" value="1"/>
</dbReference>
<dbReference type="Pfam" id="PF03732">
    <property type="entry name" value="Retrotrans_gag"/>
    <property type="match status" value="1"/>
</dbReference>
<feature type="domain" description="Zinc finger PHD-type" evidence="7">
    <location>
        <begin position="223"/>
        <end position="278"/>
    </location>
</feature>
<dbReference type="GO" id="GO:0005634">
    <property type="term" value="C:nucleus"/>
    <property type="evidence" value="ECO:0007669"/>
    <property type="project" value="UniProtKB-SubCell"/>
</dbReference>
<dbReference type="InterPro" id="IPR055198">
    <property type="entry name" value="NSD_PHD"/>
</dbReference>
<evidence type="ECO:0000256" key="4">
    <source>
        <dbReference type="ARBA" id="ARBA00022833"/>
    </source>
</evidence>
<dbReference type="Proteomes" id="UP000525078">
    <property type="component" value="Unassembled WGS sequence"/>
</dbReference>
<reference evidence="8 9" key="1">
    <citation type="journal article" date="2020" name="bioRxiv">
        <title>Sequence and annotation of 42 cannabis genomes reveals extensive copy number variation in cannabinoid synthesis and pathogen resistance genes.</title>
        <authorList>
            <person name="Mckernan K.J."/>
            <person name="Helbert Y."/>
            <person name="Kane L.T."/>
            <person name="Ebling H."/>
            <person name="Zhang L."/>
            <person name="Liu B."/>
            <person name="Eaton Z."/>
            <person name="Mclaughlin S."/>
            <person name="Kingan S."/>
            <person name="Baybayan P."/>
            <person name="Concepcion G."/>
            <person name="Jordan M."/>
            <person name="Riva A."/>
            <person name="Barbazuk W."/>
            <person name="Harkins T."/>
        </authorList>
    </citation>
    <scope>NUCLEOTIDE SEQUENCE [LARGE SCALE GENOMIC DNA]</scope>
    <source>
        <strain evidence="9">cv. Jamaican Lion 4</strain>
        <tissue evidence="8">Leaf</tissue>
    </source>
</reference>
<keyword evidence="3" id="KW-0863">Zinc-finger</keyword>
<organism evidence="8 9">
    <name type="scientific">Cannabis sativa</name>
    <name type="common">Hemp</name>
    <name type="synonym">Marijuana</name>
    <dbReference type="NCBI Taxonomy" id="3483"/>
    <lineage>
        <taxon>Eukaryota</taxon>
        <taxon>Viridiplantae</taxon>
        <taxon>Streptophyta</taxon>
        <taxon>Embryophyta</taxon>
        <taxon>Tracheophyta</taxon>
        <taxon>Spermatophyta</taxon>
        <taxon>Magnoliopsida</taxon>
        <taxon>eudicotyledons</taxon>
        <taxon>Gunneridae</taxon>
        <taxon>Pentapetalae</taxon>
        <taxon>rosids</taxon>
        <taxon>fabids</taxon>
        <taxon>Rosales</taxon>
        <taxon>Cannabaceae</taxon>
        <taxon>Cannabis</taxon>
    </lineage>
</organism>
<evidence type="ECO:0000256" key="2">
    <source>
        <dbReference type="ARBA" id="ARBA00022723"/>
    </source>
</evidence>
<dbReference type="InterPro" id="IPR022702">
    <property type="entry name" value="Cytosine_MeTrfase1_RFD"/>
</dbReference>
<dbReference type="Gene3D" id="3.30.40.10">
    <property type="entry name" value="Zinc/RING finger domain, C3HC4 (zinc finger)"/>
    <property type="match status" value="2"/>
</dbReference>
<evidence type="ECO:0000256" key="5">
    <source>
        <dbReference type="ARBA" id="ARBA00023242"/>
    </source>
</evidence>
<evidence type="ECO:0000313" key="8">
    <source>
        <dbReference type="EMBL" id="KAF4352058.1"/>
    </source>
</evidence>
<gene>
    <name evidence="8" type="ORF">F8388_021833</name>
</gene>
<dbReference type="SMART" id="SM00249">
    <property type="entry name" value="PHD"/>
    <property type="match status" value="2"/>
</dbReference>
<accession>A0A7J6E0Z8</accession>
<keyword evidence="4" id="KW-0862">Zinc</keyword>
<comment type="caution">
    <text evidence="8">The sequence shown here is derived from an EMBL/GenBank/DDBJ whole genome shotgun (WGS) entry which is preliminary data.</text>
</comment>
<sequence length="1426" mass="162147">MASSDEEGEILPNCVTDYLFVNDKEELVSFTTLPLQWSPNESLVESDKEVFLLASVDDGLQKIYKRVVAWRFDLSFLQPEIYVLSKDKNWIVLQRPRKCFENTIRTMLVTIHWLHFLKKNPAASRKFVWNYLLKVLSSFEVKPCENDLFANFLFIGEVVKRDKDLAKIEHDLHTYIANPSKNGAFPEDEQIRNKSKLIVDMDDDIIGDDGECFDGDSGLYDHVCAICDNGGQILSCQGRCMRSFHATRDAPGGENCPSLGYNDSQVNAIPTFLCANCKYQQHQCFICGNLGSSDTSSSCKVFPCISATCGHFYHPECVAKMLQPVNRCQTEELRLSIAAGESFTCPAHKCFVCHQGEDKKVMELQFALSISFEYNYEKNIAQRAWDGLLPKRILIYCMDHEILSELGTPTRDHVKFPDVSGQEKAPNLEMHSRKERVMPMLSTRSNVFETFATKKLNMLQRAEKGVCSASVGDSTQTIKKRCVRPDFDSLRKRKRTDEVRKSAKVNVGSSLSFFSKVEGKSCMKNNSSVSLETHPVKSKRNAASGIVKGATEENVIKNTKRPCPSAQAEIEKRILDLMKESTSSFNREEFIRKQRLQATNGIFSESSLDIGITIGKVEGSVEAIRIALKILDSGQSIEDAKAVCEPDVLNQIFQWKSSGRRSVNERPSSPAVMGSVGRDGEGGRRPEFRARKIELPVYSGDDPDEWTYRADRYFGLQRLSPAEQLEAAIMCLEGAALNWFRWENSRHTIGSWEDLKVLLIRRFRSAHEGSIYDRFFSLRQTESVQDYPMGTMGDQGLQAVYVNGLKMEIQGPLRLLHPNGLIRAMELSESIEANQALRKLGVYLAPFLHGNRYTSYGRHFTKVDKLKEVVNRLHFYVQNGDTIVDFCCGSNDFSLLMREKLEKTGKQSKWQKNNISSLNDFSFEKRDWMSVKLEELPDGSQLVIGLNPPFGVKASLAHRFIFKALEFRPKLLILITPKETKRLDTIFNPYDLIWEDEKVLSGKSFYLPGSIDMHDKQLEDWNLKAPPLYLWSRRDWTLRHNEIAIQHGHIVLQQLHLVGNKVRNHPEEEGYDFYQDYSYLCAPGDMSCLFNGVADVNYEAEPQEAGSNTPIKVNQSYIHHDDIDTGSKSNLIKMDYDGQGEIERLIQGDLEGSTPSDVSIDMELSSPSYSPTQALHEVFASPEVFGSPEDENKEKACQDKEKTLGQDFPPGLESGKFQTSNPIDTKRKQSSQTSYPIESERKQNYQTDYPIDTERKQSSQIGYLNDTEWKRKQCSQTSYPIDTERKQTLQTSYPIDTVRKQTSQTSYPSVAEMQHRYELSAQLGNYGWPNMDMPSQGYTGNFTYTYHSGQKSYQSGIQINAQHKYTPVMQRNQNPSSREFMQPNFSPQFQHYGSSSSIQSSHYSQTPMGSGSGNYDLAYQPEYPSF</sequence>
<dbReference type="PANTHER" id="PTHR46235:SF13">
    <property type="entry name" value="EDM2-LIKE PROTEIN1"/>
    <property type="match status" value="1"/>
</dbReference>
<protein>
    <recommendedName>
        <fullName evidence="7">Zinc finger PHD-type domain-containing protein</fullName>
    </recommendedName>
</protein>
<feature type="region of interest" description="Disordered" evidence="6">
    <location>
        <begin position="660"/>
        <end position="685"/>
    </location>
</feature>
<dbReference type="InterPro" id="IPR013083">
    <property type="entry name" value="Znf_RING/FYVE/PHD"/>
</dbReference>
<keyword evidence="5" id="KW-0539">Nucleus</keyword>
<dbReference type="InterPro" id="IPR001965">
    <property type="entry name" value="Znf_PHD"/>
</dbReference>
<dbReference type="Pfam" id="PF12047">
    <property type="entry name" value="DNMT1-RFD"/>
    <property type="match status" value="1"/>
</dbReference>
<dbReference type="Pfam" id="PF26055">
    <property type="entry name" value="Mtase_EDM2"/>
    <property type="match status" value="1"/>
</dbReference>
<dbReference type="GO" id="GO:0008270">
    <property type="term" value="F:zinc ion binding"/>
    <property type="evidence" value="ECO:0007669"/>
    <property type="project" value="UniProtKB-KW"/>
</dbReference>
<keyword evidence="2" id="KW-0479">Metal-binding</keyword>
<dbReference type="CDD" id="cd15565">
    <property type="entry name" value="PHD2_NSD"/>
    <property type="match status" value="1"/>
</dbReference>